<name>A0A4Q7UZJ9_PSEST</name>
<sequence>MGGSREGDLGAIRRPRRDRRTSGAPPFGRSASAGRWEPFAGAVVLSVVIATLANVTTPTAPSGPGATPGSGSDPRRELGADLRRWAAGGDGAVGAVGIGVVRVLERHGFGSVESGQLLAGTSGGDVSGLLYRGALDDTARPLVTSVAGGTARVEQAHVAETPAVAAGLACAGGATLLGHTLPADAASALGEALEAARPVALLATVDGAHALVLTGPELDDVHGSLGDATTQDEAVTAARGLLRRGATATEQVTAAGTDVLVDLWVPVPSVVVVGEGALGEALHGQARLLGWTSRTVTGLDEARAAVQAFTDADVVVLLDHDPAFDAMLLDGLRHGRGFLGALGSRRTQSARRERLLAAGVTESGLEQIHGPVGLDLGARTPAETAVSIVAQVIALRAGRSASALAASGGRIGG</sequence>
<dbReference type="EMBL" id="SHKL01000001">
    <property type="protein sequence ID" value="RZT87587.1"/>
    <property type="molecule type" value="Genomic_DNA"/>
</dbReference>
<evidence type="ECO:0000313" key="3">
    <source>
        <dbReference type="EMBL" id="RZT87587.1"/>
    </source>
</evidence>
<accession>A0A4Q7UZJ9</accession>
<dbReference type="Gene3D" id="3.40.50.720">
    <property type="entry name" value="NAD(P)-binding Rossmann-like Domain"/>
    <property type="match status" value="1"/>
</dbReference>
<feature type="compositionally biased region" description="Low complexity" evidence="1">
    <location>
        <begin position="56"/>
        <end position="72"/>
    </location>
</feature>
<feature type="region of interest" description="Disordered" evidence="1">
    <location>
        <begin position="1"/>
        <end position="32"/>
    </location>
</feature>
<dbReference type="AlphaFoldDB" id="A0A4Q7UZJ9"/>
<dbReference type="InterPro" id="IPR052698">
    <property type="entry name" value="MoCofactor_Util/Proc"/>
</dbReference>
<proteinExistence type="predicted"/>
<keyword evidence="4" id="KW-1185">Reference proteome</keyword>
<feature type="region of interest" description="Disordered" evidence="1">
    <location>
        <begin position="56"/>
        <end position="77"/>
    </location>
</feature>
<dbReference type="PANTHER" id="PTHR30388:SF6">
    <property type="entry name" value="XANTHINE DEHYDROGENASE SUBUNIT A-RELATED"/>
    <property type="match status" value="1"/>
</dbReference>
<gene>
    <name evidence="3" type="ORF">EV383_4513</name>
</gene>
<dbReference type="Proteomes" id="UP000291591">
    <property type="component" value="Unassembled WGS sequence"/>
</dbReference>
<evidence type="ECO:0000313" key="4">
    <source>
        <dbReference type="Proteomes" id="UP000291591"/>
    </source>
</evidence>
<protein>
    <submittedName>
        <fullName evidence="3">Xanthine dehydrogenase accessory factor</fullName>
    </submittedName>
</protein>
<reference evidence="3 4" key="1">
    <citation type="submission" date="2019-02" db="EMBL/GenBank/DDBJ databases">
        <title>Sequencing the genomes of 1000 actinobacteria strains.</title>
        <authorList>
            <person name="Klenk H.-P."/>
        </authorList>
    </citation>
    <scope>NUCLEOTIDE SEQUENCE [LARGE SCALE GENOMIC DNA]</scope>
    <source>
        <strain evidence="3 4">DSM 45779</strain>
    </source>
</reference>
<dbReference type="InterPro" id="IPR027051">
    <property type="entry name" value="XdhC_Rossmann_dom"/>
</dbReference>
<evidence type="ECO:0000259" key="2">
    <source>
        <dbReference type="Pfam" id="PF13478"/>
    </source>
</evidence>
<evidence type="ECO:0000256" key="1">
    <source>
        <dbReference type="SAM" id="MobiDB-lite"/>
    </source>
</evidence>
<feature type="domain" description="XdhC Rossmann" evidence="2">
    <location>
        <begin position="270"/>
        <end position="392"/>
    </location>
</feature>
<dbReference type="PANTHER" id="PTHR30388">
    <property type="entry name" value="ALDEHYDE OXIDOREDUCTASE MOLYBDENUM COFACTOR ASSEMBLY PROTEIN"/>
    <property type="match status" value="1"/>
</dbReference>
<comment type="caution">
    <text evidence="3">The sequence shown here is derived from an EMBL/GenBank/DDBJ whole genome shotgun (WGS) entry which is preliminary data.</text>
</comment>
<dbReference type="Pfam" id="PF13478">
    <property type="entry name" value="XdhC_C"/>
    <property type="match status" value="1"/>
</dbReference>
<organism evidence="3 4">
    <name type="scientific">Pseudonocardia sediminis</name>
    <dbReference type="NCBI Taxonomy" id="1397368"/>
    <lineage>
        <taxon>Bacteria</taxon>
        <taxon>Bacillati</taxon>
        <taxon>Actinomycetota</taxon>
        <taxon>Actinomycetes</taxon>
        <taxon>Pseudonocardiales</taxon>
        <taxon>Pseudonocardiaceae</taxon>
        <taxon>Pseudonocardia</taxon>
    </lineage>
</organism>